<feature type="domain" description="SLH" evidence="3">
    <location>
        <begin position="31"/>
        <end position="94"/>
    </location>
</feature>
<dbReference type="InterPro" id="IPR032675">
    <property type="entry name" value="LRR_dom_sf"/>
</dbReference>
<evidence type="ECO:0000256" key="2">
    <source>
        <dbReference type="SAM" id="MobiDB-lite"/>
    </source>
</evidence>
<sequence length="466" mass="52478">MKSLKKLISIFLVLLLVVVAFPLGEKSISYADEKVFSDIDNHYAKQTILNWVDKGLIKGYDDGTFKPNKNITRAEFVHIISDYLNLTEKSEVSFKDVPNDAWYFDDLSKVVNKKLINGYEDNTFRANKNITRQEACVIVAKMSDNLPKVKDVHFADENSFPSWAKESIMKLAQAGIISGYSDTTFKAKNNITRAEIVIVLDKIESQKQKIKEYKKEDKPKEENKQDKKGKLSSEGGGGGSYQSNSNNIEEEKQPNPASDFEFDKSTGTITKYIGIRRNVVIPKMIDGVEVKAIGGFTTYGEGAFQEQNIRTVVIPDSVTIILQNAFFKNNLTSLEIPNSLKYIERNAFASNKLTSLEIPESLEYIGAMAFYNNKITSLEIPETLEDFGFEAFSHNEITSLKLSKSISSIAYGAFEYNKLEYLTIPDTITSIGMWTFKHNKLISVEIGAHTIVENDAFDDGVTIIRR</sequence>
<feature type="compositionally biased region" description="Basic and acidic residues" evidence="2">
    <location>
        <begin position="211"/>
        <end position="231"/>
    </location>
</feature>
<comment type="caution">
    <text evidence="4">The sequence shown here is derived from an EMBL/GenBank/DDBJ whole genome shotgun (WGS) entry which is preliminary data.</text>
</comment>
<dbReference type="HOGENOM" id="CLU_586414_0_0_9"/>
<organism evidence="4 5">
    <name type="scientific">Peptoanaerobacter stomatis</name>
    <dbReference type="NCBI Taxonomy" id="796937"/>
    <lineage>
        <taxon>Bacteria</taxon>
        <taxon>Bacillati</taxon>
        <taxon>Bacillota</taxon>
        <taxon>Clostridia</taxon>
        <taxon>Peptostreptococcales</taxon>
        <taxon>Filifactoraceae</taxon>
        <taxon>Peptoanaerobacter</taxon>
    </lineage>
</organism>
<dbReference type="InterPro" id="IPR001119">
    <property type="entry name" value="SLH_dom"/>
</dbReference>
<protein>
    <recommendedName>
        <fullName evidence="3">SLH domain-containing protein</fullName>
    </recommendedName>
</protein>
<reference evidence="4 5" key="1">
    <citation type="submission" date="2011-08" db="EMBL/GenBank/DDBJ databases">
        <title>The Genome Sequence of Eubacteriaceae bacterium CM5.</title>
        <authorList>
            <consortium name="The Broad Institute Genome Sequencing Platform"/>
            <person name="Earl A."/>
            <person name="Ward D."/>
            <person name="Feldgarden M."/>
            <person name="Gevers D."/>
            <person name="Sizova M."/>
            <person name="Hazen A."/>
            <person name="Epstein S."/>
            <person name="Young S.K."/>
            <person name="Zeng Q."/>
            <person name="Gargeya S."/>
            <person name="Fitzgerald M."/>
            <person name="Haas B."/>
            <person name="Abouelleil A."/>
            <person name="Alvarado L."/>
            <person name="Arachchi H.M."/>
            <person name="Berlin A."/>
            <person name="Brown A."/>
            <person name="Chapman S.B."/>
            <person name="Chen Z."/>
            <person name="Dunbar C."/>
            <person name="Freedman E."/>
            <person name="Gearin G."/>
            <person name="Gellesch M."/>
            <person name="Goldberg J."/>
            <person name="Griggs A."/>
            <person name="Gujja S."/>
            <person name="Heiman D."/>
            <person name="Howarth C."/>
            <person name="Larson L."/>
            <person name="Lui A."/>
            <person name="MacDonald P.J.P."/>
            <person name="Montmayeur A."/>
            <person name="Murphy C."/>
            <person name="Neiman D."/>
            <person name="Pearson M."/>
            <person name="Priest M."/>
            <person name="Roberts A."/>
            <person name="Saif S."/>
            <person name="Shea T."/>
            <person name="Shenoy N."/>
            <person name="Sisk P."/>
            <person name="Stolte C."/>
            <person name="Sykes S."/>
            <person name="Wortman J."/>
            <person name="Nusbaum C."/>
            <person name="Birren B."/>
        </authorList>
    </citation>
    <scope>NUCLEOTIDE SEQUENCE [LARGE SCALE GENOMIC DNA]</scope>
    <source>
        <strain evidence="4 5">CM5</strain>
    </source>
</reference>
<evidence type="ECO:0000259" key="3">
    <source>
        <dbReference type="PROSITE" id="PS51272"/>
    </source>
</evidence>
<dbReference type="Pfam" id="PF00395">
    <property type="entry name" value="SLH"/>
    <property type="match status" value="3"/>
</dbReference>
<dbReference type="AlphaFoldDB" id="G9XB44"/>
<name>G9XB44_9FIRM</name>
<evidence type="ECO:0000256" key="1">
    <source>
        <dbReference type="ARBA" id="ARBA00022737"/>
    </source>
</evidence>
<dbReference type="SUPFAM" id="SSF52058">
    <property type="entry name" value="L domain-like"/>
    <property type="match status" value="1"/>
</dbReference>
<feature type="domain" description="SLH" evidence="3">
    <location>
        <begin position="151"/>
        <end position="214"/>
    </location>
</feature>
<dbReference type="Pfam" id="PF13306">
    <property type="entry name" value="LRR_5"/>
    <property type="match status" value="1"/>
</dbReference>
<feature type="region of interest" description="Disordered" evidence="2">
    <location>
        <begin position="211"/>
        <end position="263"/>
    </location>
</feature>
<dbReference type="PANTHER" id="PTHR43308:SF5">
    <property type="entry name" value="S-LAYER PROTEIN _ PEPTIDOGLYCAN ENDO-BETA-N-ACETYLGLUCOSAMINIDASE"/>
    <property type="match status" value="1"/>
</dbReference>
<keyword evidence="1" id="KW-0677">Repeat</keyword>
<dbReference type="InterPro" id="IPR051465">
    <property type="entry name" value="Cell_Envelope_Struct_Comp"/>
</dbReference>
<gene>
    <name evidence="4" type="ORF">HMPREF9628_01211</name>
</gene>
<dbReference type="RefSeq" id="WP_009529228.1">
    <property type="nucleotide sequence ID" value="NZ_JH414604.1"/>
</dbReference>
<evidence type="ECO:0000313" key="5">
    <source>
        <dbReference type="Proteomes" id="UP000003379"/>
    </source>
</evidence>
<dbReference type="Proteomes" id="UP000003379">
    <property type="component" value="Unassembled WGS sequence"/>
</dbReference>
<dbReference type="EMBL" id="AFZG01000014">
    <property type="protein sequence ID" value="EHL19878.1"/>
    <property type="molecule type" value="Genomic_DNA"/>
</dbReference>
<dbReference type="PATRIC" id="fig|796940.3.peg.493"/>
<evidence type="ECO:0000313" key="4">
    <source>
        <dbReference type="EMBL" id="EHL19878.1"/>
    </source>
</evidence>
<dbReference type="PANTHER" id="PTHR43308">
    <property type="entry name" value="OUTER MEMBRANE PROTEIN ALPHA-RELATED"/>
    <property type="match status" value="1"/>
</dbReference>
<feature type="domain" description="SLH" evidence="3">
    <location>
        <begin position="95"/>
        <end position="150"/>
    </location>
</feature>
<accession>G9XB44</accession>
<proteinExistence type="predicted"/>
<dbReference type="PROSITE" id="PS51272">
    <property type="entry name" value="SLH"/>
    <property type="match status" value="3"/>
</dbReference>
<dbReference type="InterPro" id="IPR026906">
    <property type="entry name" value="LRR_5"/>
</dbReference>
<dbReference type="Gene3D" id="3.80.10.10">
    <property type="entry name" value="Ribonuclease Inhibitor"/>
    <property type="match status" value="1"/>
</dbReference>